<name>A0A6P8PJX1_GEOSA</name>
<dbReference type="GO" id="GO:0022857">
    <property type="term" value="F:transmembrane transporter activity"/>
    <property type="evidence" value="ECO:0007669"/>
    <property type="project" value="InterPro"/>
</dbReference>
<dbReference type="Proteomes" id="UP000515159">
    <property type="component" value="Chromosome 1"/>
</dbReference>
<comment type="subcellular location">
    <subcellularLocation>
        <location evidence="1">Membrane</location>
        <topology evidence="1">Multi-pass membrane protein</topology>
    </subcellularLocation>
</comment>
<dbReference type="InterPro" id="IPR011701">
    <property type="entry name" value="MFS"/>
</dbReference>
<dbReference type="PANTHER" id="PTHR23507:SF3">
    <property type="entry name" value="THYMIC STROMAL COTRANSPORTER HOMOLOG"/>
    <property type="match status" value="1"/>
</dbReference>
<feature type="transmembrane region" description="Helical" evidence="7">
    <location>
        <begin position="331"/>
        <end position="349"/>
    </location>
</feature>
<sequence length="457" mass="49236">MVSLIVVRTWIEPVVAGAQLAGSLYDTGLLMVVKNYYNSSAEGAGEVAQQKAISNFYTIYNLVLGLSPLLSAYFLARLGDEKHRKIPICGPLCGYLLSRLIVLFVILLDWPIEVIYGSAALNGLSGGFATYWSGIMALAALGSSESRRSLRLIIIELSYGVAGFIGSLASGHIFTLNLTYRQGSTLISFSAALYLLCILYSLCVLKVPQAGQLSHANKEPNGVKGEPSKNSTSEPQAAEGTRLLGARVAGNSGSEVALTPSKVILALLFTSAVLYELAVAGAIVDVLQLFVLKEPLKWDAVMIGYGNASGYVIFITSFLGIYALSRHLRDTTMIALGMLSFSAGILIMAFARWTYLYFVARAVMLFTLIPLPTIRSTISKRVQESSYGKVFVVLQLALNITGVIASAAYNRIYQATLGWFPGFCFILSCIISTLSIVPIGIVAYKESDRQGYSPISS</sequence>
<evidence type="ECO:0000256" key="4">
    <source>
        <dbReference type="ARBA" id="ARBA00023136"/>
    </source>
</evidence>
<dbReference type="GeneID" id="117351124"/>
<protein>
    <submittedName>
        <fullName evidence="9">Thymic stromal cotransporter homolog isoform X1</fullName>
    </submittedName>
</protein>
<feature type="transmembrane region" description="Helical" evidence="7">
    <location>
        <begin position="355"/>
        <end position="374"/>
    </location>
</feature>
<dbReference type="InParanoid" id="A0A6P8PJX1"/>
<reference evidence="9" key="1">
    <citation type="submission" date="2025-08" db="UniProtKB">
        <authorList>
            <consortium name="RefSeq"/>
        </authorList>
    </citation>
    <scope>IDENTIFICATION</scope>
</reference>
<feature type="transmembrane region" description="Helical" evidence="7">
    <location>
        <begin position="57"/>
        <end position="76"/>
    </location>
</feature>
<feature type="transmembrane region" description="Helical" evidence="7">
    <location>
        <begin position="263"/>
        <end position="284"/>
    </location>
</feature>
<dbReference type="RefSeq" id="XP_033781850.1">
    <property type="nucleotide sequence ID" value="XM_033925959.1"/>
</dbReference>
<dbReference type="FunCoup" id="A0A6P8PJX1">
    <property type="interactions" value="71"/>
</dbReference>
<dbReference type="KEGG" id="gsh:117351124"/>
<dbReference type="Pfam" id="PF07690">
    <property type="entry name" value="MFS_1"/>
    <property type="match status" value="1"/>
</dbReference>
<dbReference type="Gene3D" id="1.20.1250.20">
    <property type="entry name" value="MFS general substrate transporter like domains"/>
    <property type="match status" value="1"/>
</dbReference>
<evidence type="ECO:0000256" key="2">
    <source>
        <dbReference type="ARBA" id="ARBA00022692"/>
    </source>
</evidence>
<dbReference type="GO" id="GO:0016020">
    <property type="term" value="C:membrane"/>
    <property type="evidence" value="ECO:0007669"/>
    <property type="project" value="UniProtKB-SubCell"/>
</dbReference>
<keyword evidence="3 7" id="KW-1133">Transmembrane helix</keyword>
<evidence type="ECO:0000256" key="1">
    <source>
        <dbReference type="ARBA" id="ARBA00004141"/>
    </source>
</evidence>
<evidence type="ECO:0000256" key="6">
    <source>
        <dbReference type="SAM" id="MobiDB-lite"/>
    </source>
</evidence>
<accession>A0A6P8PJX1</accession>
<dbReference type="CTD" id="57864"/>
<organism evidence="8 9">
    <name type="scientific">Geotrypetes seraphini</name>
    <name type="common">Gaboon caecilian</name>
    <name type="synonym">Caecilia seraphini</name>
    <dbReference type="NCBI Taxonomy" id="260995"/>
    <lineage>
        <taxon>Eukaryota</taxon>
        <taxon>Metazoa</taxon>
        <taxon>Chordata</taxon>
        <taxon>Craniata</taxon>
        <taxon>Vertebrata</taxon>
        <taxon>Euteleostomi</taxon>
        <taxon>Amphibia</taxon>
        <taxon>Gymnophiona</taxon>
        <taxon>Geotrypetes</taxon>
    </lineage>
</organism>
<keyword evidence="8" id="KW-1185">Reference proteome</keyword>
<keyword evidence="2 7" id="KW-0812">Transmembrane</keyword>
<feature type="transmembrane region" description="Helical" evidence="7">
    <location>
        <begin position="88"/>
        <end position="108"/>
    </location>
</feature>
<dbReference type="InterPro" id="IPR036259">
    <property type="entry name" value="MFS_trans_sf"/>
</dbReference>
<feature type="transmembrane region" description="Helical" evidence="7">
    <location>
        <begin position="153"/>
        <end position="174"/>
    </location>
</feature>
<dbReference type="AlphaFoldDB" id="A0A6P8PJX1"/>
<evidence type="ECO:0000313" key="8">
    <source>
        <dbReference type="Proteomes" id="UP000515159"/>
    </source>
</evidence>
<feature type="region of interest" description="Disordered" evidence="6">
    <location>
        <begin position="216"/>
        <end position="236"/>
    </location>
</feature>
<feature type="transmembrane region" description="Helical" evidence="7">
    <location>
        <begin position="114"/>
        <end position="141"/>
    </location>
</feature>
<gene>
    <name evidence="9" type="primary">SLC46A2</name>
</gene>
<feature type="transmembrane region" description="Helical" evidence="7">
    <location>
        <begin position="304"/>
        <end position="324"/>
    </location>
</feature>
<feature type="transmembrane region" description="Helical" evidence="7">
    <location>
        <begin position="419"/>
        <end position="444"/>
    </location>
</feature>
<feature type="transmembrane region" description="Helical" evidence="7">
    <location>
        <begin position="386"/>
        <end position="407"/>
    </location>
</feature>
<comment type="similarity">
    <text evidence="5">Belongs to the major facilitator superfamily. SLC46A family.</text>
</comment>
<evidence type="ECO:0000313" key="9">
    <source>
        <dbReference type="RefSeq" id="XP_033781850.1"/>
    </source>
</evidence>
<proteinExistence type="inferred from homology"/>
<evidence type="ECO:0000256" key="7">
    <source>
        <dbReference type="SAM" id="Phobius"/>
    </source>
</evidence>
<dbReference type="PANTHER" id="PTHR23507">
    <property type="entry name" value="ZGC:174356"/>
    <property type="match status" value="1"/>
</dbReference>
<dbReference type="OrthoDB" id="430300at2759"/>
<evidence type="ECO:0000256" key="5">
    <source>
        <dbReference type="ARBA" id="ARBA00038227"/>
    </source>
</evidence>
<feature type="transmembrane region" description="Helical" evidence="7">
    <location>
        <begin position="186"/>
        <end position="205"/>
    </location>
</feature>
<dbReference type="SUPFAM" id="SSF103473">
    <property type="entry name" value="MFS general substrate transporter"/>
    <property type="match status" value="1"/>
</dbReference>
<keyword evidence="4 7" id="KW-0472">Membrane</keyword>
<evidence type="ECO:0000256" key="3">
    <source>
        <dbReference type="ARBA" id="ARBA00022989"/>
    </source>
</evidence>